<reference evidence="2 3" key="1">
    <citation type="submission" date="2015-01" db="EMBL/GenBank/DDBJ databases">
        <title>Erwinia tracheiphila.</title>
        <authorList>
            <person name="Shapiro L.R."/>
        </authorList>
    </citation>
    <scope>NUCLEOTIDE SEQUENCE [LARGE SCALE GENOMIC DNA]</scope>
    <source>
        <strain evidence="2 3">BuffGH</strain>
    </source>
</reference>
<dbReference type="STRING" id="65700.SY86_19670"/>
<evidence type="ECO:0000256" key="1">
    <source>
        <dbReference type="SAM" id="MobiDB-lite"/>
    </source>
</evidence>
<feature type="region of interest" description="Disordered" evidence="1">
    <location>
        <begin position="1"/>
        <end position="25"/>
    </location>
</feature>
<accession>A0A0M2KCM6</accession>
<feature type="region of interest" description="Disordered" evidence="1">
    <location>
        <begin position="51"/>
        <end position="71"/>
    </location>
</feature>
<dbReference type="EMBL" id="JXNU01000003">
    <property type="protein sequence ID" value="KKF37125.1"/>
    <property type="molecule type" value="Genomic_DNA"/>
</dbReference>
<protein>
    <submittedName>
        <fullName evidence="2">Uncharacterized protein</fullName>
    </submittedName>
</protein>
<gene>
    <name evidence="2" type="ORF">SY86_19670</name>
</gene>
<dbReference type="AlphaFoldDB" id="A0A0M2KCM6"/>
<dbReference type="Proteomes" id="UP000033924">
    <property type="component" value="Unassembled WGS sequence"/>
</dbReference>
<evidence type="ECO:0000313" key="3">
    <source>
        <dbReference type="Proteomes" id="UP000033924"/>
    </source>
</evidence>
<feature type="compositionally biased region" description="Basic and acidic residues" evidence="1">
    <location>
        <begin position="60"/>
        <end position="71"/>
    </location>
</feature>
<name>A0A0M2KCM6_9GAMM</name>
<evidence type="ECO:0000313" key="2">
    <source>
        <dbReference type="EMBL" id="KKF37125.1"/>
    </source>
</evidence>
<comment type="caution">
    <text evidence="2">The sequence shown here is derived from an EMBL/GenBank/DDBJ whole genome shotgun (WGS) entry which is preliminary data.</text>
</comment>
<proteinExistence type="predicted"/>
<organism evidence="2 3">
    <name type="scientific">Erwinia tracheiphila</name>
    <dbReference type="NCBI Taxonomy" id="65700"/>
    <lineage>
        <taxon>Bacteria</taxon>
        <taxon>Pseudomonadati</taxon>
        <taxon>Pseudomonadota</taxon>
        <taxon>Gammaproteobacteria</taxon>
        <taxon>Enterobacterales</taxon>
        <taxon>Erwiniaceae</taxon>
        <taxon>Erwinia</taxon>
    </lineage>
</organism>
<sequence>MSFSCLQTGKRGGVAPALQYRPGDHNRRRVHGFEHLHPVPFTLRELIGGNGEQDGIDAFTGHHGEGSEQNM</sequence>
<keyword evidence="3" id="KW-1185">Reference proteome</keyword>